<feature type="region of interest" description="Disordered" evidence="1">
    <location>
        <begin position="300"/>
        <end position="327"/>
    </location>
</feature>
<dbReference type="CTD" id="24593662"/>
<protein>
    <submittedName>
        <fullName evidence="3">Uncharacterized protein</fullName>
    </submittedName>
</protein>
<reference evidence="2" key="4">
    <citation type="journal article" date="2022" name="PLoS Pathog.">
        <title>Chromosome-level genome of Schistosoma haematobium underpins genome-wide explorations of molecular variation.</title>
        <authorList>
            <person name="Stroehlein A.J."/>
            <person name="Korhonen P.K."/>
            <person name="Lee V.V."/>
            <person name="Ralph S.A."/>
            <person name="Mentink-Kane M."/>
            <person name="You H."/>
            <person name="McManus D.P."/>
            <person name="Tchuente L.T."/>
            <person name="Stothard J.R."/>
            <person name="Kaur P."/>
            <person name="Dudchenko O."/>
            <person name="Aiden E.L."/>
            <person name="Yang B."/>
            <person name="Yang H."/>
            <person name="Emery A.M."/>
            <person name="Webster B.L."/>
            <person name="Brindley P.J."/>
            <person name="Rollinson D."/>
            <person name="Chang B.C.H."/>
            <person name="Gasser R.B."/>
            <person name="Young N.D."/>
        </authorList>
    </citation>
    <scope>NUCLEOTIDE SEQUENCE</scope>
</reference>
<dbReference type="GeneID" id="24593662"/>
<dbReference type="Proteomes" id="UP000471633">
    <property type="component" value="Unassembled WGS sequence"/>
</dbReference>
<evidence type="ECO:0000256" key="1">
    <source>
        <dbReference type="SAM" id="MobiDB-lite"/>
    </source>
</evidence>
<reference evidence="3" key="1">
    <citation type="journal article" date="2012" name="Nat. Genet.">
        <title>Whole-genome sequence of Schistosoma haematobium.</title>
        <authorList>
            <person name="Young N.D."/>
            <person name="Jex A.R."/>
            <person name="Li B."/>
            <person name="Liu S."/>
            <person name="Yang L."/>
            <person name="Xiong Z."/>
            <person name="Li Y."/>
            <person name="Cantacessi C."/>
            <person name="Hall R.S."/>
            <person name="Xu X."/>
            <person name="Chen F."/>
            <person name="Wu X."/>
            <person name="Zerlotini A."/>
            <person name="Oliveira G."/>
            <person name="Hofmann A."/>
            <person name="Zhang G."/>
            <person name="Fang X."/>
            <person name="Kang Y."/>
            <person name="Campbell B.E."/>
            <person name="Loukas A."/>
            <person name="Ranganathan S."/>
            <person name="Rollinson D."/>
            <person name="Rinaldi G."/>
            <person name="Brindley P.J."/>
            <person name="Yang H."/>
            <person name="Wang J."/>
            <person name="Wang J."/>
            <person name="Gasser R.B."/>
        </authorList>
    </citation>
    <scope>NUCLEOTIDE SEQUENCE [LARGE SCALE GENOMIC DNA]</scope>
</reference>
<feature type="region of interest" description="Disordered" evidence="1">
    <location>
        <begin position="1"/>
        <end position="28"/>
    </location>
</feature>
<sequence>MSSLESSNVRHHNCTSSPEFVKTPESSLDPRDKLFADSKLMCSSNLNETYWMKLDKSLIARQEVKSVVTDMKSRKDMFSLNSRPASQTFKTHSTRYSRKSLKTHCNKKHSTYRQSEDTTDSGNGLSSTIGILNNKSGHVTQLANRVEHLLIQDSTNILYQNKEIQLVYHIEKPDSLENHLFSSTKKNPNSLIPSPVTTTLSSPWYRHCRPKAPPPTFPFSTENSVKCCESESRDFELCEGSNKNGNGHLEFECENALKPVPCLLSSVCSYSVHCPSIQVLEADLSQENINWDSDYPLPSSLPPSSDVAPTLMSHSYPPSPALNNNTDEVSNTLSGAVAYLEEVNLKPLAPITNILPNGGSFIRRHPKWAVPCSSDILRSHTTVRFPGSNSVIDFDLNSSPSVPSPPPLIVERLPCELDISKSQEQHLNCSPTLNNPNLTRPIFLKRGASDGAEQNSEDIIGLDINKEYDPPSTMKRSHYWDLTNEEYSPKKSRVQLLLPSECSAFLPVKSTRQLDHRHIHCISPPYLR</sequence>
<feature type="region of interest" description="Disordered" evidence="1">
    <location>
        <begin position="89"/>
        <end position="123"/>
    </location>
</feature>
<feature type="compositionally biased region" description="Basic residues" evidence="1">
    <location>
        <begin position="92"/>
        <end position="111"/>
    </location>
</feature>
<feature type="region of interest" description="Disordered" evidence="1">
    <location>
        <begin position="447"/>
        <end position="467"/>
    </location>
</feature>
<name>A0A094ZUI8_SCHHA</name>
<gene>
    <name evidence="2" type="ORF">MS3_00007611</name>
    <name evidence="3" type="ORF">MS3_06262</name>
</gene>
<organism evidence="3">
    <name type="scientific">Schistosoma haematobium</name>
    <name type="common">Blood fluke</name>
    <dbReference type="NCBI Taxonomy" id="6185"/>
    <lineage>
        <taxon>Eukaryota</taxon>
        <taxon>Metazoa</taxon>
        <taxon>Spiralia</taxon>
        <taxon>Lophotrochozoa</taxon>
        <taxon>Platyhelminthes</taxon>
        <taxon>Trematoda</taxon>
        <taxon>Digenea</taxon>
        <taxon>Strigeidida</taxon>
        <taxon>Schistosomatoidea</taxon>
        <taxon>Schistosomatidae</taxon>
        <taxon>Schistosoma</taxon>
    </lineage>
</organism>
<dbReference type="KEGG" id="shx:MS3_00007611"/>
<keyword evidence="4" id="KW-1185">Reference proteome</keyword>
<evidence type="ECO:0000313" key="3">
    <source>
        <dbReference type="EMBL" id="KGB37902.1"/>
    </source>
</evidence>
<proteinExistence type="predicted"/>
<dbReference type="AlphaFoldDB" id="A0A094ZUI8"/>
<reference evidence="2" key="2">
    <citation type="journal article" date="2019" name="Gigascience">
        <title>High-quality Schistosoma haematobium genome achieved by single-molecule and long-range sequencing.</title>
        <authorList>
            <person name="Stroehlein A.J."/>
            <person name="Korhonen P.K."/>
            <person name="Chong T.M."/>
            <person name="Lim Y.L."/>
            <person name="Chan K.G."/>
            <person name="Webster B."/>
            <person name="Rollinson D."/>
            <person name="Brindley P.J."/>
            <person name="Gasser R.B."/>
            <person name="Young N.D."/>
        </authorList>
    </citation>
    <scope>NUCLEOTIDE SEQUENCE</scope>
</reference>
<dbReference type="EMBL" id="AMPZ03000005">
    <property type="protein sequence ID" value="KAH9583089.1"/>
    <property type="molecule type" value="Genomic_DNA"/>
</dbReference>
<evidence type="ECO:0000313" key="2">
    <source>
        <dbReference type="EMBL" id="KAH9583089.1"/>
    </source>
</evidence>
<dbReference type="RefSeq" id="XP_012797663.1">
    <property type="nucleotide sequence ID" value="XM_012942209.3"/>
</dbReference>
<accession>A0A094ZUI8</accession>
<reference evidence="2" key="3">
    <citation type="submission" date="2021-06" db="EMBL/GenBank/DDBJ databases">
        <title>Chromosome-level genome assembly for S. haematobium.</title>
        <authorList>
            <person name="Stroehlein A.J."/>
        </authorList>
    </citation>
    <scope>NUCLEOTIDE SEQUENCE</scope>
</reference>
<dbReference type="EMBL" id="KL250944">
    <property type="protein sequence ID" value="KGB37902.1"/>
    <property type="molecule type" value="Genomic_DNA"/>
</dbReference>
<evidence type="ECO:0000313" key="4">
    <source>
        <dbReference type="Proteomes" id="UP000471633"/>
    </source>
</evidence>